<keyword evidence="4" id="KW-1185">Reference proteome</keyword>
<dbReference type="InterPro" id="IPR003607">
    <property type="entry name" value="HD/PDEase_dom"/>
</dbReference>
<organism evidence="3 4">
    <name type="scientific">Pseudomonas kilonensis</name>
    <dbReference type="NCBI Taxonomy" id="132476"/>
    <lineage>
        <taxon>Bacteria</taxon>
        <taxon>Pseudomonadati</taxon>
        <taxon>Pseudomonadota</taxon>
        <taxon>Gammaproteobacteria</taxon>
        <taxon>Pseudomonadales</taxon>
        <taxon>Pseudomonadaceae</taxon>
        <taxon>Pseudomonas</taxon>
    </lineage>
</organism>
<comment type="caution">
    <text evidence="3">The sequence shown here is derived from an EMBL/GenBank/DDBJ whole genome shotgun (WGS) entry which is preliminary data.</text>
</comment>
<evidence type="ECO:0000313" key="3">
    <source>
        <dbReference type="EMBL" id="SEE60237.1"/>
    </source>
</evidence>
<dbReference type="Gene3D" id="1.10.3210.10">
    <property type="entry name" value="Hypothetical protein af1432"/>
    <property type="match status" value="1"/>
</dbReference>
<dbReference type="SMART" id="SM00471">
    <property type="entry name" value="HDc"/>
    <property type="match status" value="1"/>
</dbReference>
<reference evidence="3 4" key="1">
    <citation type="submission" date="2016-10" db="EMBL/GenBank/DDBJ databases">
        <authorList>
            <person name="Varghese N."/>
            <person name="Submissions S."/>
        </authorList>
    </citation>
    <scope>NUCLEOTIDE SEQUENCE [LARGE SCALE GENOMIC DNA]</scope>
    <source>
        <strain evidence="3 4">BS3780</strain>
    </source>
</reference>
<evidence type="ECO:0000256" key="1">
    <source>
        <dbReference type="SAM" id="MobiDB-lite"/>
    </source>
</evidence>
<evidence type="ECO:0000259" key="2">
    <source>
        <dbReference type="PROSITE" id="PS51832"/>
    </source>
</evidence>
<dbReference type="NCBIfam" id="TIGR00277">
    <property type="entry name" value="HDIG"/>
    <property type="match status" value="1"/>
</dbReference>
<dbReference type="EMBL" id="FNTT01000002">
    <property type="protein sequence ID" value="SEE60237.1"/>
    <property type="molecule type" value="Genomic_DNA"/>
</dbReference>
<dbReference type="PANTHER" id="PTHR43155:SF2">
    <property type="entry name" value="CYCLIC DI-GMP PHOSPHODIESTERASE PA4108"/>
    <property type="match status" value="1"/>
</dbReference>
<dbReference type="InterPro" id="IPR037522">
    <property type="entry name" value="HD_GYP_dom"/>
</dbReference>
<gene>
    <name evidence="3" type="ORF">SAMN04490188_4649</name>
</gene>
<evidence type="ECO:0000313" key="4">
    <source>
        <dbReference type="Proteomes" id="UP000183915"/>
    </source>
</evidence>
<dbReference type="Proteomes" id="UP000183915">
    <property type="component" value="Unassembled WGS sequence"/>
</dbReference>
<dbReference type="CDD" id="cd00077">
    <property type="entry name" value="HDc"/>
    <property type="match status" value="1"/>
</dbReference>
<dbReference type="PROSITE" id="PS51832">
    <property type="entry name" value="HD_GYP"/>
    <property type="match status" value="1"/>
</dbReference>
<dbReference type="PANTHER" id="PTHR43155">
    <property type="entry name" value="CYCLIC DI-GMP PHOSPHODIESTERASE PA4108-RELATED"/>
    <property type="match status" value="1"/>
</dbReference>
<feature type="compositionally biased region" description="Polar residues" evidence="1">
    <location>
        <begin position="38"/>
        <end position="52"/>
    </location>
</feature>
<accession>A0ABY0ZFI9</accession>
<feature type="region of interest" description="Disordered" evidence="1">
    <location>
        <begin position="22"/>
        <end position="52"/>
    </location>
</feature>
<protein>
    <submittedName>
        <fullName evidence="3">HDIG domain-containing protein</fullName>
    </submittedName>
</protein>
<proteinExistence type="predicted"/>
<dbReference type="Pfam" id="PF13487">
    <property type="entry name" value="HD_5"/>
    <property type="match status" value="1"/>
</dbReference>
<sequence>MSNDKETGEHCINSTIEPCRSRSESPYWNGHPPHQDTSHASPSLDPQVNDGNCPSINKAAIANIQVSSTTLNEELITARKLCRQSKSAVVAMFSDARMGRAISIDQADKLVDDITRSIMRHPSAFISLARLKTATEYTYMHSVAVSALMIAVAHQLDFPEELIHQAGLAGLLHDIGKMAIPGIIINKPGKLTDDEFAVIRQHPRLGAQILRTSAPLCETVIDVCLHHHEKMDGSGYPDRLTGEQISLFSRMAAICDVYDAVTSERPYNEAWSPAIAIQKMSGWNRHFDKTVFQAFVKSVGIYPVGSIVRLSGGAIGVVTEQNPCSLLSPKVNTFFSTSSNAYVTPSIIDLSEPTSSEKIIERITAKQYGFKNTETLWSELPA</sequence>
<dbReference type="SUPFAM" id="SSF109604">
    <property type="entry name" value="HD-domain/PDEase-like"/>
    <property type="match status" value="1"/>
</dbReference>
<feature type="domain" description="HD-GYP" evidence="2">
    <location>
        <begin position="114"/>
        <end position="311"/>
    </location>
</feature>
<dbReference type="InterPro" id="IPR006675">
    <property type="entry name" value="HDIG_dom"/>
</dbReference>
<dbReference type="RefSeq" id="WP_082308748.1">
    <property type="nucleotide sequence ID" value="NZ_FNTT01000002.1"/>
</dbReference>
<name>A0ABY0ZFI9_9PSED</name>